<dbReference type="GO" id="GO:0051087">
    <property type="term" value="F:protein-folding chaperone binding"/>
    <property type="evidence" value="ECO:0007669"/>
    <property type="project" value="TreeGrafter"/>
</dbReference>
<dbReference type="InterPro" id="IPR002939">
    <property type="entry name" value="DnaJ_C"/>
</dbReference>
<organism evidence="4">
    <name type="scientific">Absidia glauca</name>
    <name type="common">Pin mould</name>
    <dbReference type="NCBI Taxonomy" id="4829"/>
    <lineage>
        <taxon>Eukaryota</taxon>
        <taxon>Fungi</taxon>
        <taxon>Fungi incertae sedis</taxon>
        <taxon>Mucoromycota</taxon>
        <taxon>Mucoromycotina</taxon>
        <taxon>Mucoromycetes</taxon>
        <taxon>Mucorales</taxon>
        <taxon>Cunninghamellaceae</taxon>
        <taxon>Absidia</taxon>
    </lineage>
</organism>
<dbReference type="InterPro" id="IPR036869">
    <property type="entry name" value="J_dom_sf"/>
</dbReference>
<dbReference type="PROSITE" id="PS00636">
    <property type="entry name" value="DNAJ_1"/>
    <property type="match status" value="1"/>
</dbReference>
<feature type="region of interest" description="Disordered" evidence="2">
    <location>
        <begin position="106"/>
        <end position="168"/>
    </location>
</feature>
<dbReference type="GO" id="GO:0006413">
    <property type="term" value="P:translational initiation"/>
    <property type="evidence" value="ECO:0007669"/>
    <property type="project" value="TreeGrafter"/>
</dbReference>
<evidence type="ECO:0000256" key="1">
    <source>
        <dbReference type="ARBA" id="ARBA00023186"/>
    </source>
</evidence>
<dbReference type="PANTHER" id="PTHR24078">
    <property type="entry name" value="DNAJ HOMOLOG SUBFAMILY C MEMBER"/>
    <property type="match status" value="1"/>
</dbReference>
<feature type="compositionally biased region" description="Low complexity" evidence="2">
    <location>
        <begin position="67"/>
        <end position="87"/>
    </location>
</feature>
<feature type="domain" description="J" evidence="3">
    <location>
        <begin position="4"/>
        <end position="70"/>
    </location>
</feature>
<dbReference type="PROSITE" id="PS50076">
    <property type="entry name" value="DNAJ_2"/>
    <property type="match status" value="1"/>
</dbReference>
<sequence>MTEDHYSVLGISQTADFNEIRRAYKVQARKWHPDRNADNIQEANGRFQAIAAAFEVLSNPAKKSTYDSTLRSTNTTNNSSNGSSRYSDYTSGRSAFYDFQQYSNNASYSDTPHGSSRFERRPFTKRPTYRTYFEPANHRNDTNSSNGSYNYDHMHPPPPPNTNPRPPPSFNIPKSVKRKLAVSLEDLYTGATKRLKVKRQGLQGMDTEKIVDVVIKPGCGAGTEIVIPNEGDIMANGVRQDIECVLEEKPHDVYTREGDDLHITVKLELSDALIGFTKEIVALDDTKVPLTSDAVIQPGQKVRLNRRGMPNPETGRRGDLFVTYNVVLPTSLSTSQKIKIMEALG</sequence>
<dbReference type="Pfam" id="PF01556">
    <property type="entry name" value="DnaJ_C"/>
    <property type="match status" value="1"/>
</dbReference>
<dbReference type="SUPFAM" id="SSF49493">
    <property type="entry name" value="HSP40/DnaJ peptide-binding domain"/>
    <property type="match status" value="2"/>
</dbReference>
<evidence type="ECO:0000256" key="2">
    <source>
        <dbReference type="SAM" id="MobiDB-lite"/>
    </source>
</evidence>
<dbReference type="SMART" id="SM00271">
    <property type="entry name" value="DnaJ"/>
    <property type="match status" value="1"/>
</dbReference>
<dbReference type="CDD" id="cd10747">
    <property type="entry name" value="DnaJ_C"/>
    <property type="match status" value="1"/>
</dbReference>
<dbReference type="InterPro" id="IPR001623">
    <property type="entry name" value="DnaJ_domain"/>
</dbReference>
<keyword evidence="5" id="KW-1185">Reference proteome</keyword>
<dbReference type="PANTHER" id="PTHR24078:SF553">
    <property type="entry name" value="DNAJ HOMOLOG SUBFAMILY B MEMBER 5"/>
    <property type="match status" value="1"/>
</dbReference>
<dbReference type="GO" id="GO:0005829">
    <property type="term" value="C:cytosol"/>
    <property type="evidence" value="ECO:0007669"/>
    <property type="project" value="TreeGrafter"/>
</dbReference>
<dbReference type="GO" id="GO:0006457">
    <property type="term" value="P:protein folding"/>
    <property type="evidence" value="ECO:0007669"/>
    <property type="project" value="InterPro"/>
</dbReference>
<dbReference type="InParanoid" id="A0A163THK6"/>
<dbReference type="AlphaFoldDB" id="A0A163THK6"/>
<dbReference type="FunFam" id="2.60.260.20:FF:000013">
    <property type="entry name" value="DnaJ subfamily B member 11"/>
    <property type="match status" value="1"/>
</dbReference>
<dbReference type="Proteomes" id="UP000078561">
    <property type="component" value="Unassembled WGS sequence"/>
</dbReference>
<keyword evidence="1" id="KW-0143">Chaperone</keyword>
<dbReference type="InterPro" id="IPR008971">
    <property type="entry name" value="HSP40/DnaJ_pept-bd"/>
</dbReference>
<dbReference type="Gene3D" id="2.60.260.20">
    <property type="entry name" value="Urease metallochaperone UreE, N-terminal domain"/>
    <property type="match status" value="2"/>
</dbReference>
<feature type="region of interest" description="Disordered" evidence="2">
    <location>
        <begin position="64"/>
        <end position="87"/>
    </location>
</feature>
<evidence type="ECO:0000313" key="5">
    <source>
        <dbReference type="Proteomes" id="UP000078561"/>
    </source>
</evidence>
<name>A0A163THK6_ABSGL</name>
<dbReference type="GO" id="GO:0051082">
    <property type="term" value="F:unfolded protein binding"/>
    <property type="evidence" value="ECO:0007669"/>
    <property type="project" value="InterPro"/>
</dbReference>
<dbReference type="CDD" id="cd06257">
    <property type="entry name" value="DnaJ"/>
    <property type="match status" value="1"/>
</dbReference>
<dbReference type="InterPro" id="IPR018253">
    <property type="entry name" value="DnaJ_domain_CS"/>
</dbReference>
<dbReference type="InterPro" id="IPR051339">
    <property type="entry name" value="DnaJ_subfamily_B"/>
</dbReference>
<evidence type="ECO:0000259" key="3">
    <source>
        <dbReference type="PROSITE" id="PS50076"/>
    </source>
</evidence>
<dbReference type="SUPFAM" id="SSF46565">
    <property type="entry name" value="Chaperone J-domain"/>
    <property type="match status" value="1"/>
</dbReference>
<reference evidence="4" key="1">
    <citation type="submission" date="2016-04" db="EMBL/GenBank/DDBJ databases">
        <authorList>
            <person name="Evans L.H."/>
            <person name="Alamgir A."/>
            <person name="Owens N."/>
            <person name="Weber N.D."/>
            <person name="Virtaneva K."/>
            <person name="Barbian K."/>
            <person name="Babar A."/>
            <person name="Rosenke K."/>
        </authorList>
    </citation>
    <scope>NUCLEOTIDE SEQUENCE [LARGE SCALE GENOMIC DNA]</scope>
    <source>
        <strain evidence="4">CBS 101.48</strain>
    </source>
</reference>
<feature type="compositionally biased region" description="Pro residues" evidence="2">
    <location>
        <begin position="156"/>
        <end position="168"/>
    </location>
</feature>
<dbReference type="Pfam" id="PF00226">
    <property type="entry name" value="DnaJ"/>
    <property type="match status" value="1"/>
</dbReference>
<dbReference type="OrthoDB" id="10250354at2759"/>
<evidence type="ECO:0000313" key="4">
    <source>
        <dbReference type="EMBL" id="SAM04892.1"/>
    </source>
</evidence>
<gene>
    <name evidence="4" type="primary">ABSGL_10758.1 scaffold 12033</name>
</gene>
<dbReference type="STRING" id="4829.A0A163THK6"/>
<dbReference type="EMBL" id="LT554417">
    <property type="protein sequence ID" value="SAM04892.1"/>
    <property type="molecule type" value="Genomic_DNA"/>
</dbReference>
<proteinExistence type="predicted"/>
<accession>A0A163THK6</accession>
<dbReference type="PRINTS" id="PR00625">
    <property type="entry name" value="JDOMAIN"/>
</dbReference>
<protein>
    <recommendedName>
        <fullName evidence="3">J domain-containing protein</fullName>
    </recommendedName>
</protein>
<dbReference type="Gene3D" id="1.10.287.110">
    <property type="entry name" value="DnaJ domain"/>
    <property type="match status" value="1"/>
</dbReference>